<name>A0A3A5HEK8_9ACTN</name>
<dbReference type="Pfam" id="PF07676">
    <property type="entry name" value="PD40"/>
    <property type="match status" value="1"/>
</dbReference>
<organism evidence="2 3">
    <name type="scientific">Nocardioides cavernaquae</name>
    <dbReference type="NCBI Taxonomy" id="2321396"/>
    <lineage>
        <taxon>Bacteria</taxon>
        <taxon>Bacillati</taxon>
        <taxon>Actinomycetota</taxon>
        <taxon>Actinomycetes</taxon>
        <taxon>Propionibacteriales</taxon>
        <taxon>Nocardioidaceae</taxon>
        <taxon>Nocardioides</taxon>
    </lineage>
</organism>
<evidence type="ECO:0000313" key="3">
    <source>
        <dbReference type="Proteomes" id="UP000276542"/>
    </source>
</evidence>
<protein>
    <recommendedName>
        <fullName evidence="4">TolB-like translocation protein</fullName>
    </recommendedName>
</protein>
<dbReference type="AlphaFoldDB" id="A0A3A5HEK8"/>
<reference evidence="3" key="1">
    <citation type="submission" date="2018-09" db="EMBL/GenBank/DDBJ databases">
        <authorList>
            <person name="Zhu H."/>
        </authorList>
    </citation>
    <scope>NUCLEOTIDE SEQUENCE [LARGE SCALE GENOMIC DNA]</scope>
    <source>
        <strain evidence="3">K1W22B-1</strain>
    </source>
</reference>
<comment type="caution">
    <text evidence="2">The sequence shown here is derived from an EMBL/GenBank/DDBJ whole genome shotgun (WGS) entry which is preliminary data.</text>
</comment>
<evidence type="ECO:0000313" key="2">
    <source>
        <dbReference type="EMBL" id="RJS46484.1"/>
    </source>
</evidence>
<evidence type="ECO:0008006" key="4">
    <source>
        <dbReference type="Google" id="ProtNLM"/>
    </source>
</evidence>
<keyword evidence="3" id="KW-1185">Reference proteome</keyword>
<dbReference type="SUPFAM" id="SSF82171">
    <property type="entry name" value="DPP6 N-terminal domain-like"/>
    <property type="match status" value="1"/>
</dbReference>
<evidence type="ECO:0000256" key="1">
    <source>
        <dbReference type="SAM" id="MobiDB-lite"/>
    </source>
</evidence>
<accession>A0A3A5HEK8</accession>
<dbReference type="Proteomes" id="UP000276542">
    <property type="component" value="Unassembled WGS sequence"/>
</dbReference>
<proteinExistence type="predicted"/>
<feature type="region of interest" description="Disordered" evidence="1">
    <location>
        <begin position="290"/>
        <end position="315"/>
    </location>
</feature>
<sequence>MWSRGVIAALAVVVVLLPIIGLKLIGDDPEEVATTGTVTLTSGHRLLFLTARHVATMPLDSNGMATVAELECDRVYAAAGTGLCLRKASAVAWSATLLDRNLGPQGAYPVDGTPSLAQLSPSGRMAAWTSFVTGTSYARNPATQTTVLDTKGGAVSYPVEYAATIEGRPVKAKPSERQVWGVTFADDNRFYATLLVDGERWLVAGDIGQRTLRAIARNVALPSLSPDGTRIAFLRATDDDPGKGWRLCVLRLDNRRVIAMADSRSIEDQAIWLDDRTLAYTARSDNGSPSIWTVPANGGGRPSLLRDNAESPAVL</sequence>
<dbReference type="InterPro" id="IPR011659">
    <property type="entry name" value="WD40"/>
</dbReference>
<dbReference type="Gene3D" id="2.120.10.30">
    <property type="entry name" value="TolB, C-terminal domain"/>
    <property type="match status" value="1"/>
</dbReference>
<dbReference type="EMBL" id="QYRP01000002">
    <property type="protein sequence ID" value="RJS46484.1"/>
    <property type="molecule type" value="Genomic_DNA"/>
</dbReference>
<gene>
    <name evidence="2" type="ORF">D4739_09850</name>
</gene>
<dbReference type="InterPro" id="IPR011042">
    <property type="entry name" value="6-blade_b-propeller_TolB-like"/>
</dbReference>